<dbReference type="Proteomes" id="UP000007752">
    <property type="component" value="Chromosome 10"/>
</dbReference>
<name>A0A8J8XKY9_ORYSJ</name>
<evidence type="ECO:0000256" key="1">
    <source>
        <dbReference type="SAM" id="MobiDB-lite"/>
    </source>
</evidence>
<feature type="region of interest" description="Disordered" evidence="1">
    <location>
        <begin position="76"/>
        <end position="98"/>
    </location>
</feature>
<accession>A0A8J8XKY9</accession>
<reference evidence="2" key="2">
    <citation type="submission" date="2008-12" db="EMBL/GenBank/DDBJ databases">
        <title>Improved gene annotation of the rice (Oryza sativa) genomes.</title>
        <authorList>
            <person name="Wang J."/>
            <person name="Li R."/>
            <person name="Fan W."/>
            <person name="Huang Q."/>
            <person name="Zhang J."/>
            <person name="Zhou Y."/>
            <person name="Hu Y."/>
            <person name="Zi S."/>
            <person name="Li J."/>
            <person name="Ni P."/>
            <person name="Zheng H."/>
            <person name="Zhang Y."/>
            <person name="Zhao M."/>
            <person name="Hao Q."/>
            <person name="McDermott J."/>
            <person name="Samudrala R."/>
            <person name="Kristiansen K."/>
            <person name="Wong G.K.-S."/>
        </authorList>
    </citation>
    <scope>NUCLEOTIDE SEQUENCE</scope>
</reference>
<feature type="region of interest" description="Disordered" evidence="1">
    <location>
        <begin position="17"/>
        <end position="41"/>
    </location>
</feature>
<proteinExistence type="predicted"/>
<reference evidence="2" key="1">
    <citation type="journal article" date="2005" name="PLoS Biol.">
        <title>The genomes of Oryza sativa: a history of duplications.</title>
        <authorList>
            <person name="Yu J."/>
            <person name="Wang J."/>
            <person name="Lin W."/>
            <person name="Li S."/>
            <person name="Li H."/>
            <person name="Zhou J."/>
            <person name="Ni P."/>
            <person name="Dong W."/>
            <person name="Hu S."/>
            <person name="Zeng C."/>
            <person name="Zhang J."/>
            <person name="Zhang Y."/>
            <person name="Li R."/>
            <person name="Xu Z."/>
            <person name="Li S."/>
            <person name="Li X."/>
            <person name="Zheng H."/>
            <person name="Cong L."/>
            <person name="Lin L."/>
            <person name="Yin J."/>
            <person name="Geng J."/>
            <person name="Li G."/>
            <person name="Shi J."/>
            <person name="Liu J."/>
            <person name="Lv H."/>
            <person name="Li J."/>
            <person name="Wang J."/>
            <person name="Deng Y."/>
            <person name="Ran L."/>
            <person name="Shi X."/>
            <person name="Wang X."/>
            <person name="Wu Q."/>
            <person name="Li C."/>
            <person name="Ren X."/>
            <person name="Wang J."/>
            <person name="Wang X."/>
            <person name="Li D."/>
            <person name="Liu D."/>
            <person name="Zhang X."/>
            <person name="Ji Z."/>
            <person name="Zhao W."/>
            <person name="Sun Y."/>
            <person name="Zhang Z."/>
            <person name="Bao J."/>
            <person name="Han Y."/>
            <person name="Dong L."/>
            <person name="Ji J."/>
            <person name="Chen P."/>
            <person name="Wu S."/>
            <person name="Liu J."/>
            <person name="Xiao Y."/>
            <person name="Bu D."/>
            <person name="Tan J."/>
            <person name="Yang L."/>
            <person name="Ye C."/>
            <person name="Zhang J."/>
            <person name="Xu J."/>
            <person name="Zhou Y."/>
            <person name="Yu Y."/>
            <person name="Zhang B."/>
            <person name="Zhuang S."/>
            <person name="Wei H."/>
            <person name="Liu B."/>
            <person name="Lei M."/>
            <person name="Yu H."/>
            <person name="Li Y."/>
            <person name="Xu H."/>
            <person name="Wei S."/>
            <person name="He X."/>
            <person name="Fang L."/>
            <person name="Zhang Z."/>
            <person name="Zhang Y."/>
            <person name="Huang X."/>
            <person name="Su Z."/>
            <person name="Tong W."/>
            <person name="Li J."/>
            <person name="Tong Z."/>
            <person name="Li S."/>
            <person name="Ye J."/>
            <person name="Wang L."/>
            <person name="Fang L."/>
            <person name="Lei T."/>
            <person name="Chen C."/>
            <person name="Chen H."/>
            <person name="Xu Z."/>
            <person name="Li H."/>
            <person name="Huang H."/>
            <person name="Zhang F."/>
            <person name="Xu H."/>
            <person name="Li N."/>
            <person name="Zhao C."/>
            <person name="Li S."/>
            <person name="Dong L."/>
            <person name="Huang Y."/>
            <person name="Li L."/>
            <person name="Xi Y."/>
            <person name="Qi Q."/>
            <person name="Li W."/>
            <person name="Zhang B."/>
            <person name="Hu W."/>
            <person name="Zhang Y."/>
            <person name="Tian X."/>
            <person name="Jiao Y."/>
            <person name="Liang X."/>
            <person name="Jin J."/>
            <person name="Gao L."/>
            <person name="Zheng W."/>
            <person name="Hao B."/>
            <person name="Liu S."/>
            <person name="Wang W."/>
            <person name="Yuan L."/>
            <person name="Cao M."/>
            <person name="McDermott J."/>
            <person name="Samudrala R."/>
            <person name="Wang J."/>
            <person name="Wong G.K."/>
            <person name="Yang H."/>
        </authorList>
    </citation>
    <scope>NUCLEOTIDE SEQUENCE [LARGE SCALE GENOMIC DNA]</scope>
</reference>
<feature type="compositionally biased region" description="Polar residues" evidence="1">
    <location>
        <begin position="17"/>
        <end position="34"/>
    </location>
</feature>
<gene>
    <name evidence="2" type="ORF">OsJ_31486</name>
</gene>
<evidence type="ECO:0000313" key="2">
    <source>
        <dbReference type="EMBL" id="EEE50940.1"/>
    </source>
</evidence>
<dbReference type="EMBL" id="CM000147">
    <property type="protein sequence ID" value="EEE50940.1"/>
    <property type="molecule type" value="Genomic_DNA"/>
</dbReference>
<protein>
    <submittedName>
        <fullName evidence="2">Uncharacterized protein</fullName>
    </submittedName>
</protein>
<dbReference type="AlphaFoldDB" id="A0A8J8XKY9"/>
<sequence length="98" mass="10553">MVRQIRTEACYILSSPWSTGEHSLSSSHDPQASTAPEHGLDCRRTGLARGMAVMAASFPSGMRTSRHKEVDRGVLSGLRSEAEARGSSTPVPVLQEDD</sequence>
<organism evidence="2">
    <name type="scientific">Oryza sativa subsp. japonica</name>
    <name type="common">Rice</name>
    <dbReference type="NCBI Taxonomy" id="39947"/>
    <lineage>
        <taxon>Eukaryota</taxon>
        <taxon>Viridiplantae</taxon>
        <taxon>Streptophyta</taxon>
        <taxon>Embryophyta</taxon>
        <taxon>Tracheophyta</taxon>
        <taxon>Spermatophyta</taxon>
        <taxon>Magnoliopsida</taxon>
        <taxon>Liliopsida</taxon>
        <taxon>Poales</taxon>
        <taxon>Poaceae</taxon>
        <taxon>BOP clade</taxon>
        <taxon>Oryzoideae</taxon>
        <taxon>Oryzeae</taxon>
        <taxon>Oryzinae</taxon>
        <taxon>Oryza</taxon>
        <taxon>Oryza sativa</taxon>
    </lineage>
</organism>